<dbReference type="RefSeq" id="WP_102820451.1">
    <property type="nucleotide sequence ID" value="NZ_JAMOHR010000007.1"/>
</dbReference>
<dbReference type="InterPro" id="IPR035965">
    <property type="entry name" value="PAS-like_dom_sf"/>
</dbReference>
<organism evidence="8 9">
    <name type="scientific">Stutzerimonas stutzeri</name>
    <name type="common">Pseudomonas stutzeri</name>
    <dbReference type="NCBI Taxonomy" id="316"/>
    <lineage>
        <taxon>Bacteria</taxon>
        <taxon>Pseudomonadati</taxon>
        <taxon>Pseudomonadota</taxon>
        <taxon>Gammaproteobacteria</taxon>
        <taxon>Pseudomonadales</taxon>
        <taxon>Pseudomonadaceae</taxon>
        <taxon>Stutzerimonas</taxon>
    </lineage>
</organism>
<dbReference type="Gene3D" id="3.30.450.20">
    <property type="entry name" value="PAS domain"/>
    <property type="match status" value="1"/>
</dbReference>
<dbReference type="Proteomes" id="UP000236003">
    <property type="component" value="Unassembled WGS sequence"/>
</dbReference>
<keyword evidence="3" id="KW-0805">Transcription regulation</keyword>
<dbReference type="Gene3D" id="1.10.10.60">
    <property type="entry name" value="Homeodomain-like"/>
    <property type="match status" value="1"/>
</dbReference>
<keyword evidence="1" id="KW-0547">Nucleotide-binding</keyword>
<accession>A0A2N8REV7</accession>
<dbReference type="InterPro" id="IPR002197">
    <property type="entry name" value="HTH_Fis"/>
</dbReference>
<dbReference type="InterPro" id="IPR025943">
    <property type="entry name" value="Sigma_54_int_dom_ATP-bd_2"/>
</dbReference>
<dbReference type="InterPro" id="IPR003593">
    <property type="entry name" value="AAA+_ATPase"/>
</dbReference>
<dbReference type="SMART" id="SM00382">
    <property type="entry name" value="AAA"/>
    <property type="match status" value="1"/>
</dbReference>
<dbReference type="InterPro" id="IPR058031">
    <property type="entry name" value="AAA_lid_NorR"/>
</dbReference>
<dbReference type="Pfam" id="PF02954">
    <property type="entry name" value="HTH_8"/>
    <property type="match status" value="1"/>
</dbReference>
<name>A0A2N8REV7_STUST</name>
<dbReference type="FunFam" id="3.40.50.300:FF:000006">
    <property type="entry name" value="DNA-binding transcriptional regulator NtrC"/>
    <property type="match status" value="1"/>
</dbReference>
<comment type="caution">
    <text evidence="8">The sequence shown here is derived from an EMBL/GenBank/DDBJ whole genome shotgun (WGS) entry which is preliminary data.</text>
</comment>
<dbReference type="PROSITE" id="PS00675">
    <property type="entry name" value="SIGMA54_INTERACT_1"/>
    <property type="match status" value="1"/>
</dbReference>
<dbReference type="EMBL" id="POUM01000007">
    <property type="protein sequence ID" value="PNF59622.1"/>
    <property type="molecule type" value="Genomic_DNA"/>
</dbReference>
<dbReference type="SUPFAM" id="SSF55781">
    <property type="entry name" value="GAF domain-like"/>
    <property type="match status" value="1"/>
</dbReference>
<evidence type="ECO:0000256" key="4">
    <source>
        <dbReference type="ARBA" id="ARBA00023125"/>
    </source>
</evidence>
<dbReference type="SUPFAM" id="SSF55785">
    <property type="entry name" value="PYP-like sensor domain (PAS domain)"/>
    <property type="match status" value="1"/>
</dbReference>
<dbReference type="PANTHER" id="PTHR32071:SF77">
    <property type="entry name" value="TRANSCRIPTIONAL REGULATORY PROTEIN"/>
    <property type="match status" value="1"/>
</dbReference>
<evidence type="ECO:0000313" key="8">
    <source>
        <dbReference type="EMBL" id="PNF59622.1"/>
    </source>
</evidence>
<feature type="domain" description="Sigma-54 factor interaction" evidence="6">
    <location>
        <begin position="328"/>
        <end position="554"/>
    </location>
</feature>
<dbReference type="InterPro" id="IPR009057">
    <property type="entry name" value="Homeodomain-like_sf"/>
</dbReference>
<dbReference type="GO" id="GO:0043565">
    <property type="term" value="F:sequence-specific DNA binding"/>
    <property type="evidence" value="ECO:0007669"/>
    <property type="project" value="InterPro"/>
</dbReference>
<evidence type="ECO:0000256" key="2">
    <source>
        <dbReference type="ARBA" id="ARBA00022840"/>
    </source>
</evidence>
<dbReference type="PROSITE" id="PS50112">
    <property type="entry name" value="PAS"/>
    <property type="match status" value="1"/>
</dbReference>
<keyword evidence="2" id="KW-0067">ATP-binding</keyword>
<evidence type="ECO:0000259" key="7">
    <source>
        <dbReference type="PROSITE" id="PS50112"/>
    </source>
</evidence>
<gene>
    <name evidence="8" type="ORF">CXK99_09370</name>
</gene>
<dbReference type="Gene3D" id="3.40.50.300">
    <property type="entry name" value="P-loop containing nucleotide triphosphate hydrolases"/>
    <property type="match status" value="1"/>
</dbReference>
<dbReference type="Pfam" id="PF25601">
    <property type="entry name" value="AAA_lid_14"/>
    <property type="match status" value="1"/>
</dbReference>
<dbReference type="InterPro" id="IPR029016">
    <property type="entry name" value="GAF-like_dom_sf"/>
</dbReference>
<dbReference type="InterPro" id="IPR002078">
    <property type="entry name" value="Sigma_54_int"/>
</dbReference>
<reference evidence="8 9" key="1">
    <citation type="submission" date="2018-01" db="EMBL/GenBank/DDBJ databases">
        <title>Denitrification phenotypes of diverse strains of Pseudomonas stutzeri.</title>
        <authorList>
            <person name="Milligan D.A."/>
            <person name="Bergaust L."/>
            <person name="Bakken L.R."/>
            <person name="Frostegard A."/>
        </authorList>
    </citation>
    <scope>NUCLEOTIDE SEQUENCE [LARGE SCALE GENOMIC DNA]</scope>
    <source>
        <strain evidence="8 9">CCUG 44592</strain>
    </source>
</reference>
<dbReference type="GO" id="GO:0005524">
    <property type="term" value="F:ATP binding"/>
    <property type="evidence" value="ECO:0007669"/>
    <property type="project" value="UniProtKB-KW"/>
</dbReference>
<dbReference type="InterPro" id="IPR025944">
    <property type="entry name" value="Sigma_54_int_dom_CS"/>
</dbReference>
<dbReference type="CDD" id="cd00009">
    <property type="entry name" value="AAA"/>
    <property type="match status" value="1"/>
</dbReference>
<dbReference type="Gene3D" id="1.10.8.60">
    <property type="match status" value="1"/>
</dbReference>
<dbReference type="InterPro" id="IPR027417">
    <property type="entry name" value="P-loop_NTPase"/>
</dbReference>
<dbReference type="PRINTS" id="PR01590">
    <property type="entry name" value="HTHFIS"/>
</dbReference>
<dbReference type="GO" id="GO:0006355">
    <property type="term" value="P:regulation of DNA-templated transcription"/>
    <property type="evidence" value="ECO:0007669"/>
    <property type="project" value="InterPro"/>
</dbReference>
<dbReference type="PANTHER" id="PTHR32071">
    <property type="entry name" value="TRANSCRIPTIONAL REGULATORY PROTEIN"/>
    <property type="match status" value="1"/>
</dbReference>
<dbReference type="Pfam" id="PF00158">
    <property type="entry name" value="Sigma54_activat"/>
    <property type="match status" value="1"/>
</dbReference>
<dbReference type="InterPro" id="IPR025662">
    <property type="entry name" value="Sigma_54_int_dom_ATP-bd_1"/>
</dbReference>
<dbReference type="AlphaFoldDB" id="A0A2N8REV7"/>
<dbReference type="Gene3D" id="3.30.450.40">
    <property type="match status" value="1"/>
</dbReference>
<dbReference type="PROSITE" id="PS50045">
    <property type="entry name" value="SIGMA54_INTERACT_4"/>
    <property type="match status" value="1"/>
</dbReference>
<dbReference type="PROSITE" id="PS00688">
    <property type="entry name" value="SIGMA54_INTERACT_3"/>
    <property type="match status" value="1"/>
</dbReference>
<evidence type="ECO:0000256" key="3">
    <source>
        <dbReference type="ARBA" id="ARBA00023015"/>
    </source>
</evidence>
<proteinExistence type="predicted"/>
<sequence length="629" mass="69241">MTSRLSQHAHQVLSFGEGAAASQGPAADPAIARSWRRCLEQHQLDPTSPRAPCVIERPRLNEHRERLDRVIAVAHWQMNSLHQQLGSSGHAVLLTDASGVVIDSVADQAERAEFQRAGLWLGAVWNEATEGTNGVGLCLLERQALTIRRDEHFRGRHAALTCSASPVFDAEGGLLAVLNVSSAREDLSRQRRFHTMALTNLSAKLIESCFFLQHCEGDYLLRFHAQPEYIGLLSEGLLAFDSDGRITTINETALNLLASNREALLGQPLETLLDVRLDQLLQRARPQPGTCWPLHTHNGQRLYCQLRGPQMRVVAAPPKKAAAQVGGLCLLDPSMRADFGRALKVLERDVPVLLQGETGTGKEAFASALHRASSRAGRPFVALNCAAIPETLIESELFGYRGGSFTGARREGMVGKLEQANGGILFLDEIGDMPLALQTRLLRVLEERKVTALGAAAPTELNIRLISASHHDLRALVASGAFREDLYYRLGGLMIALPPLRERSDKAALLDHLLAEEAQGESICLEPAARQALLRYSWPGNVRQLRNLLRTLVALSEQGRIGLDDVLAVLPAEMGEVEVPRDPLQSAEREALLTVLRERHWQVSRVAEQLGISRNTLYRKLRKHGISRN</sequence>
<evidence type="ECO:0000256" key="5">
    <source>
        <dbReference type="ARBA" id="ARBA00023163"/>
    </source>
</evidence>
<keyword evidence="5" id="KW-0804">Transcription</keyword>
<keyword evidence="4" id="KW-0238">DNA-binding</keyword>
<evidence type="ECO:0000259" key="6">
    <source>
        <dbReference type="PROSITE" id="PS50045"/>
    </source>
</evidence>
<dbReference type="InterPro" id="IPR000014">
    <property type="entry name" value="PAS"/>
</dbReference>
<feature type="domain" description="PAS" evidence="7">
    <location>
        <begin position="233"/>
        <end position="275"/>
    </location>
</feature>
<evidence type="ECO:0000256" key="1">
    <source>
        <dbReference type="ARBA" id="ARBA00022741"/>
    </source>
</evidence>
<dbReference type="CDD" id="cd00130">
    <property type="entry name" value="PAS"/>
    <property type="match status" value="1"/>
</dbReference>
<dbReference type="PROSITE" id="PS00676">
    <property type="entry name" value="SIGMA54_INTERACT_2"/>
    <property type="match status" value="1"/>
</dbReference>
<protein>
    <submittedName>
        <fullName evidence="8">Sigma-54-dependent Fis family transcriptional regulator</fullName>
    </submittedName>
</protein>
<dbReference type="SUPFAM" id="SSF46689">
    <property type="entry name" value="Homeodomain-like"/>
    <property type="match status" value="1"/>
</dbReference>
<evidence type="ECO:0000313" key="9">
    <source>
        <dbReference type="Proteomes" id="UP000236003"/>
    </source>
</evidence>
<dbReference type="SUPFAM" id="SSF52540">
    <property type="entry name" value="P-loop containing nucleoside triphosphate hydrolases"/>
    <property type="match status" value="1"/>
</dbReference>